<keyword evidence="1" id="KW-1133">Transmembrane helix</keyword>
<dbReference type="Proteomes" id="UP000069902">
    <property type="component" value="Chromosome cPNK"/>
</dbReference>
<keyword evidence="3" id="KW-1185">Reference proteome</keyword>
<sequence length="141" mass="14447">MSIESGIARAWPFVVAGYCVAHGIGNINTYLVSHSPASLLKIGALQFPLALVIGGVAVKVFDSIGWGPSEVRTLTVLALTAASTTLLTAAVSVHVGFTTSSDAGLLVSLATSQLICGAACVSMGVKNILYGDNQSPPRVIY</sequence>
<dbReference type="InParanoid" id="A0A0U5ESP4"/>
<accession>A0A0U5ESP4</accession>
<gene>
    <name evidence="2" type="ORF">PNK_1658</name>
</gene>
<organism evidence="2 3">
    <name type="scientific">Candidatus Protochlamydia naegleriophila</name>
    <dbReference type="NCBI Taxonomy" id="389348"/>
    <lineage>
        <taxon>Bacteria</taxon>
        <taxon>Pseudomonadati</taxon>
        <taxon>Chlamydiota</taxon>
        <taxon>Chlamydiia</taxon>
        <taxon>Parachlamydiales</taxon>
        <taxon>Parachlamydiaceae</taxon>
        <taxon>Candidatus Protochlamydia</taxon>
    </lineage>
</organism>
<feature type="transmembrane region" description="Helical" evidence="1">
    <location>
        <begin position="73"/>
        <end position="97"/>
    </location>
</feature>
<protein>
    <submittedName>
        <fullName evidence="2">Conserved hypothetical membrane protein</fullName>
    </submittedName>
</protein>
<evidence type="ECO:0000256" key="1">
    <source>
        <dbReference type="SAM" id="Phobius"/>
    </source>
</evidence>
<feature type="transmembrane region" description="Helical" evidence="1">
    <location>
        <begin position="39"/>
        <end position="61"/>
    </location>
</feature>
<name>A0A0U5ESP4_9BACT</name>
<keyword evidence="1" id="KW-0812">Transmembrane</keyword>
<evidence type="ECO:0000313" key="3">
    <source>
        <dbReference type="Proteomes" id="UP000069902"/>
    </source>
</evidence>
<dbReference type="RefSeq" id="WP_059061418.1">
    <property type="nucleotide sequence ID" value="NZ_LN879502.1"/>
</dbReference>
<proteinExistence type="predicted"/>
<dbReference type="PATRIC" id="fig|389348.3.peg.1858"/>
<reference evidence="3" key="1">
    <citation type="submission" date="2015-09" db="EMBL/GenBank/DDBJ databases">
        <authorList>
            <person name="Bertelli C."/>
        </authorList>
    </citation>
    <scope>NUCLEOTIDE SEQUENCE [LARGE SCALE GENOMIC DNA]</scope>
    <source>
        <strain evidence="3">KNic</strain>
    </source>
</reference>
<feature type="transmembrane region" description="Helical" evidence="1">
    <location>
        <begin position="103"/>
        <end position="125"/>
    </location>
</feature>
<dbReference type="EMBL" id="LN879502">
    <property type="protein sequence ID" value="CUI17267.1"/>
    <property type="molecule type" value="Genomic_DNA"/>
</dbReference>
<dbReference type="KEGG" id="pnl:PNK_1658"/>
<keyword evidence="1" id="KW-0472">Membrane</keyword>
<evidence type="ECO:0000313" key="2">
    <source>
        <dbReference type="EMBL" id="CUI17267.1"/>
    </source>
</evidence>
<dbReference type="AlphaFoldDB" id="A0A0U5ESP4"/>